<dbReference type="Gene3D" id="3.40.50.720">
    <property type="entry name" value="NAD(P)-binding Rossmann-like Domain"/>
    <property type="match status" value="1"/>
</dbReference>
<gene>
    <name evidence="1" type="ORF">SDC9_134071</name>
</gene>
<dbReference type="EMBL" id="VSSQ01034899">
    <property type="protein sequence ID" value="MPM86978.1"/>
    <property type="molecule type" value="Genomic_DNA"/>
</dbReference>
<name>A0A645DD61_9ZZZZ</name>
<dbReference type="SUPFAM" id="SSF51735">
    <property type="entry name" value="NAD(P)-binding Rossmann-fold domains"/>
    <property type="match status" value="1"/>
</dbReference>
<sequence length="95" mass="10258">MAYTAAKAGLDMASRCLYTELRPFNVRVTVVTPSWGATNWSAAAGAADAPNPELEAKKMSPDQMGDLIVGLIKSPDHLVFPEIMVQPVVQEIIPF</sequence>
<evidence type="ECO:0008006" key="2">
    <source>
        <dbReference type="Google" id="ProtNLM"/>
    </source>
</evidence>
<dbReference type="InterPro" id="IPR036291">
    <property type="entry name" value="NAD(P)-bd_dom_sf"/>
</dbReference>
<proteinExistence type="predicted"/>
<organism evidence="1">
    <name type="scientific">bioreactor metagenome</name>
    <dbReference type="NCBI Taxonomy" id="1076179"/>
    <lineage>
        <taxon>unclassified sequences</taxon>
        <taxon>metagenomes</taxon>
        <taxon>ecological metagenomes</taxon>
    </lineage>
</organism>
<dbReference type="AlphaFoldDB" id="A0A645DD61"/>
<evidence type="ECO:0000313" key="1">
    <source>
        <dbReference type="EMBL" id="MPM86978.1"/>
    </source>
</evidence>
<comment type="caution">
    <text evidence="1">The sequence shown here is derived from an EMBL/GenBank/DDBJ whole genome shotgun (WGS) entry which is preliminary data.</text>
</comment>
<reference evidence="1" key="1">
    <citation type="submission" date="2019-08" db="EMBL/GenBank/DDBJ databases">
        <authorList>
            <person name="Kucharzyk K."/>
            <person name="Murdoch R.W."/>
            <person name="Higgins S."/>
            <person name="Loffler F."/>
        </authorList>
    </citation>
    <scope>NUCLEOTIDE SEQUENCE</scope>
</reference>
<protein>
    <recommendedName>
        <fullName evidence="2">Oxidoreductase</fullName>
    </recommendedName>
</protein>
<accession>A0A645DD61</accession>